<comment type="subunit">
    <text evidence="5">Homodimer.</text>
</comment>
<feature type="region of interest" description="Disordered" evidence="15">
    <location>
        <begin position="257"/>
        <end position="283"/>
    </location>
</feature>
<dbReference type="PROSITE" id="PS01165">
    <property type="entry name" value="COPPER_AMINE_OXID_2"/>
    <property type="match status" value="1"/>
</dbReference>
<reference evidence="18 19" key="1">
    <citation type="submission" date="2022-09" db="EMBL/GenBank/DDBJ databases">
        <authorList>
            <person name="Palmer J.M."/>
        </authorList>
    </citation>
    <scope>NUCLEOTIDE SEQUENCE [LARGE SCALE GENOMIC DNA]</scope>
    <source>
        <strain evidence="18 19">DSM 7382</strain>
    </source>
</reference>
<dbReference type="AlphaFoldDB" id="A0AAW0FXL1"/>
<evidence type="ECO:0000256" key="10">
    <source>
        <dbReference type="ARBA" id="ARBA00023211"/>
    </source>
</evidence>
<evidence type="ECO:0000256" key="12">
    <source>
        <dbReference type="PIRSR" id="PIRSR600269-50"/>
    </source>
</evidence>
<keyword evidence="7 12" id="KW-0801">TPQ</keyword>
<dbReference type="EMBL" id="JASBNA010000038">
    <property type="protein sequence ID" value="KAK7682047.1"/>
    <property type="molecule type" value="Genomic_DNA"/>
</dbReference>
<dbReference type="SUPFAM" id="SSF49998">
    <property type="entry name" value="Amine oxidase catalytic domain"/>
    <property type="match status" value="1"/>
</dbReference>
<dbReference type="InterPro" id="IPR049948">
    <property type="entry name" value="Cu_Am_ox_TPQ-bd"/>
</dbReference>
<evidence type="ECO:0000256" key="4">
    <source>
        <dbReference type="ARBA" id="ARBA00007983"/>
    </source>
</evidence>
<dbReference type="InterPro" id="IPR015802">
    <property type="entry name" value="Cu_amine_oxidase_N3"/>
</dbReference>
<comment type="cofactor">
    <cofactor evidence="14">
        <name>Cu cation</name>
        <dbReference type="ChEBI" id="CHEBI:23378"/>
    </cofactor>
    <text evidence="14">Contains 1 topaquinone per subunit.</text>
</comment>
<evidence type="ECO:0000256" key="13">
    <source>
        <dbReference type="PIRSR" id="PIRSR600269-51"/>
    </source>
</evidence>
<sequence length="749" mass="83044">MATSATVEGVPGTATSIQSTTKANLPGFKHPLDPLTPDEIVAISLSVRKYIAAKTSIKAIRFITNYLLPPPKKDVLAYLGIPLSTGEAPVPVKEIVRQAEVDFIDVVLGDSYNAILSLINGAWEVGPVEKLPEGIQPQISVEELLMCEDIIRADERVQKLAKEVGVEPHQLCADGWAIGYDGRFPKKQRIQQALLFARFSEHDNLYAHPIDFIPVVDSLTQKVIHIDFPPTYKGSGVASVNNSLDFTPIGKDAILNGSTTAPPPLSDPQVPNRTRLPPPKESQDFLPDLLEKKLGSKFKIRDDVKPLHVIQPEGVSFKMNGNELEWQKWKMHIAFHHREGVVLSTVTYNDDGVIRPILYRLSLAEMVVPYGAPEHPHPRKHAFDSGEYGMGTMANDLSLGCDCLGEIHYLPGSFVKHDGSAFVIKNAICIHEEDHGLLWKHTDFRVGGRSHAVRSRRLVVSMICTLANYEYIWNYYFYQDGNIELEIRLTGILQVYVKGEEDSNPFGTTIAPGLNAQYHQHLFSVRVDPMIDGLSNTLVETDVLPLDAPTGSALNWGGNGFYTKETPITSQKDGARDYDLEADRRWIITNPGHKHPASQKAVGYAIGMKGGICRMLPREDSWVSKRAGFTQKPLWVVKEKEGPKGTERVYPSGKYVPGTRGEDTEDIITSWVKGDDSLVGEDIVVFLTVGTTHIPRPEDWPVMPAEMLRVNFRPFHFFTNNPSMDVPGANDSHSKAAFADGQESTCCSN</sequence>
<evidence type="ECO:0000259" key="17">
    <source>
        <dbReference type="Pfam" id="PF02728"/>
    </source>
</evidence>
<evidence type="ECO:0000256" key="3">
    <source>
        <dbReference type="ARBA" id="ARBA00001947"/>
    </source>
</evidence>
<dbReference type="PANTHER" id="PTHR10638">
    <property type="entry name" value="COPPER AMINE OXIDASE"/>
    <property type="match status" value="1"/>
</dbReference>
<evidence type="ECO:0000256" key="7">
    <source>
        <dbReference type="ARBA" id="ARBA00022772"/>
    </source>
</evidence>
<comment type="caution">
    <text evidence="18">The sequence shown here is derived from an EMBL/GenBank/DDBJ whole genome shotgun (WGS) entry which is preliminary data.</text>
</comment>
<accession>A0AAW0FXL1</accession>
<feature type="active site" description="Schiff-base intermediate with substrate; via topaquinone" evidence="12">
    <location>
        <position position="469"/>
    </location>
</feature>
<dbReference type="Pfam" id="PF02728">
    <property type="entry name" value="Cu_amine_oxidN3"/>
    <property type="match status" value="1"/>
</dbReference>
<dbReference type="Gene3D" id="3.10.450.40">
    <property type="match status" value="2"/>
</dbReference>
<keyword evidence="8 14" id="KW-0560">Oxidoreductase</keyword>
<evidence type="ECO:0000256" key="1">
    <source>
        <dbReference type="ARBA" id="ARBA00001935"/>
    </source>
</evidence>
<comment type="cofactor">
    <cofactor evidence="3">
        <name>Zn(2+)</name>
        <dbReference type="ChEBI" id="CHEBI:29105"/>
    </cofactor>
</comment>
<keyword evidence="10" id="KW-0464">Manganese</keyword>
<dbReference type="Proteomes" id="UP001385951">
    <property type="component" value="Unassembled WGS sequence"/>
</dbReference>
<feature type="domain" description="Copper amine oxidase catalytic" evidence="16">
    <location>
        <begin position="307"/>
        <end position="724"/>
    </location>
</feature>
<dbReference type="PANTHER" id="PTHR10638:SF86">
    <property type="entry name" value="COPPER AMINE OXIDASE 1-RELATED"/>
    <property type="match status" value="1"/>
</dbReference>
<keyword evidence="6 14" id="KW-0479">Metal-binding</keyword>
<organism evidence="18 19">
    <name type="scientific">Cerrena zonata</name>
    <dbReference type="NCBI Taxonomy" id="2478898"/>
    <lineage>
        <taxon>Eukaryota</taxon>
        <taxon>Fungi</taxon>
        <taxon>Dikarya</taxon>
        <taxon>Basidiomycota</taxon>
        <taxon>Agaricomycotina</taxon>
        <taxon>Agaricomycetes</taxon>
        <taxon>Polyporales</taxon>
        <taxon>Cerrenaceae</taxon>
        <taxon>Cerrena</taxon>
    </lineage>
</organism>
<dbReference type="Pfam" id="PF01179">
    <property type="entry name" value="Cu_amine_oxid"/>
    <property type="match status" value="1"/>
</dbReference>
<dbReference type="GO" id="GO:0009308">
    <property type="term" value="P:amine metabolic process"/>
    <property type="evidence" value="ECO:0007669"/>
    <property type="project" value="UniProtKB-UniRule"/>
</dbReference>
<keyword evidence="19" id="KW-1185">Reference proteome</keyword>
<dbReference type="GO" id="GO:0008131">
    <property type="term" value="F:primary methylamine oxidase activity"/>
    <property type="evidence" value="ECO:0007669"/>
    <property type="project" value="UniProtKB-EC"/>
</dbReference>
<gene>
    <name evidence="18" type="ORF">QCA50_015011</name>
</gene>
<dbReference type="InterPro" id="IPR000269">
    <property type="entry name" value="Cu_amine_oxidase"/>
</dbReference>
<feature type="region of interest" description="Disordered" evidence="15">
    <location>
        <begin position="728"/>
        <end position="749"/>
    </location>
</feature>
<dbReference type="InterPro" id="IPR015798">
    <property type="entry name" value="Cu_amine_oxidase_C"/>
</dbReference>
<evidence type="ECO:0000313" key="19">
    <source>
        <dbReference type="Proteomes" id="UP001385951"/>
    </source>
</evidence>
<comment type="catalytic activity">
    <reaction evidence="11">
        <text>a primary methyl amine + O2 + H2O = an aldehyde + H2O2 + NH4(+)</text>
        <dbReference type="Rhea" id="RHEA:16153"/>
        <dbReference type="ChEBI" id="CHEBI:15377"/>
        <dbReference type="ChEBI" id="CHEBI:15379"/>
        <dbReference type="ChEBI" id="CHEBI:16240"/>
        <dbReference type="ChEBI" id="CHEBI:17478"/>
        <dbReference type="ChEBI" id="CHEBI:28938"/>
        <dbReference type="ChEBI" id="CHEBI:228804"/>
        <dbReference type="EC" id="1.4.3.21"/>
    </reaction>
</comment>
<name>A0AAW0FXL1_9APHY</name>
<evidence type="ECO:0000256" key="8">
    <source>
        <dbReference type="ARBA" id="ARBA00023002"/>
    </source>
</evidence>
<protein>
    <recommendedName>
        <fullName evidence="14">Amine oxidase</fullName>
        <ecNumber evidence="14">1.4.3.-</ecNumber>
    </recommendedName>
</protein>
<keyword evidence="9 14" id="KW-0186">Copper</keyword>
<comment type="similarity">
    <text evidence="4 14">Belongs to the copper/topaquinone oxidase family.</text>
</comment>
<evidence type="ECO:0000256" key="2">
    <source>
        <dbReference type="ARBA" id="ARBA00001936"/>
    </source>
</evidence>
<dbReference type="SUPFAM" id="SSF54416">
    <property type="entry name" value="Amine oxidase N-terminal region"/>
    <property type="match status" value="2"/>
</dbReference>
<dbReference type="InterPro" id="IPR049947">
    <property type="entry name" value="Cu_Am_Ox_Cu-bd"/>
</dbReference>
<dbReference type="EC" id="1.4.3.-" evidence="14"/>
<comment type="PTM">
    <text evidence="13 14">Topaquinone (TPQ) is generated by copper-dependent autoxidation of a specific tyrosyl residue.</text>
</comment>
<feature type="modified residue" description="2',4',5'-topaquinone" evidence="13">
    <location>
        <position position="469"/>
    </location>
</feature>
<feature type="domain" description="Copper amine oxidase N3-terminal" evidence="17">
    <location>
        <begin position="137"/>
        <end position="230"/>
    </location>
</feature>
<comment type="cofactor">
    <cofactor evidence="2">
        <name>Mn(2+)</name>
        <dbReference type="ChEBI" id="CHEBI:29035"/>
    </cofactor>
</comment>
<evidence type="ECO:0000259" key="16">
    <source>
        <dbReference type="Pfam" id="PF01179"/>
    </source>
</evidence>
<dbReference type="GO" id="GO:0005507">
    <property type="term" value="F:copper ion binding"/>
    <property type="evidence" value="ECO:0007669"/>
    <property type="project" value="InterPro"/>
</dbReference>
<evidence type="ECO:0000256" key="9">
    <source>
        <dbReference type="ARBA" id="ARBA00023008"/>
    </source>
</evidence>
<dbReference type="PROSITE" id="PS01164">
    <property type="entry name" value="COPPER_AMINE_OXID_1"/>
    <property type="match status" value="1"/>
</dbReference>
<dbReference type="GO" id="GO:0048038">
    <property type="term" value="F:quinone binding"/>
    <property type="evidence" value="ECO:0007669"/>
    <property type="project" value="InterPro"/>
</dbReference>
<evidence type="ECO:0000313" key="18">
    <source>
        <dbReference type="EMBL" id="KAK7682047.1"/>
    </source>
</evidence>
<dbReference type="Gene3D" id="2.70.98.20">
    <property type="entry name" value="Copper amine oxidase, catalytic domain"/>
    <property type="match status" value="1"/>
</dbReference>
<dbReference type="InterPro" id="IPR036460">
    <property type="entry name" value="Cu_amine_oxidase_C_sf"/>
</dbReference>
<evidence type="ECO:0000256" key="5">
    <source>
        <dbReference type="ARBA" id="ARBA00011738"/>
    </source>
</evidence>
<evidence type="ECO:0000256" key="6">
    <source>
        <dbReference type="ARBA" id="ARBA00022723"/>
    </source>
</evidence>
<dbReference type="InterPro" id="IPR016182">
    <property type="entry name" value="Cu_amine_oxidase_N-reg"/>
</dbReference>
<feature type="active site" description="Proton acceptor" evidence="12">
    <location>
        <position position="384"/>
    </location>
</feature>
<proteinExistence type="inferred from homology"/>
<comment type="cofactor">
    <cofactor evidence="1">
        <name>Cu cation</name>
        <dbReference type="ChEBI" id="CHEBI:23378"/>
    </cofactor>
</comment>
<evidence type="ECO:0000256" key="15">
    <source>
        <dbReference type="SAM" id="MobiDB-lite"/>
    </source>
</evidence>
<evidence type="ECO:0000256" key="14">
    <source>
        <dbReference type="RuleBase" id="RU000672"/>
    </source>
</evidence>
<evidence type="ECO:0000256" key="11">
    <source>
        <dbReference type="ARBA" id="ARBA00048032"/>
    </source>
</evidence>